<feature type="region of interest" description="Disordered" evidence="1">
    <location>
        <begin position="293"/>
        <end position="315"/>
    </location>
</feature>
<evidence type="ECO:0000256" key="1">
    <source>
        <dbReference type="SAM" id="MobiDB-lite"/>
    </source>
</evidence>
<dbReference type="InterPro" id="IPR000073">
    <property type="entry name" value="AB_hydrolase_1"/>
</dbReference>
<dbReference type="PANTHER" id="PTHR43433">
    <property type="entry name" value="HYDROLASE, ALPHA/BETA FOLD FAMILY PROTEIN"/>
    <property type="match status" value="1"/>
</dbReference>
<dbReference type="RefSeq" id="WP_089807723.1">
    <property type="nucleotide sequence ID" value="NZ_FOYT01000002.1"/>
</dbReference>
<dbReference type="Pfam" id="PF00561">
    <property type="entry name" value="Abhydrolase_1"/>
    <property type="match status" value="1"/>
</dbReference>
<dbReference type="STRING" id="553469.SAMN04487947_2296"/>
<proteinExistence type="predicted"/>
<gene>
    <name evidence="3" type="ORF">SAMN04487947_2296</name>
</gene>
<dbReference type="SUPFAM" id="SSF53474">
    <property type="entry name" value="alpha/beta-Hydrolases"/>
    <property type="match status" value="1"/>
</dbReference>
<keyword evidence="4" id="KW-1185">Reference proteome</keyword>
<organism evidence="3 4">
    <name type="scientific">Halogeometricum rufum</name>
    <dbReference type="NCBI Taxonomy" id="553469"/>
    <lineage>
        <taxon>Archaea</taxon>
        <taxon>Methanobacteriati</taxon>
        <taxon>Methanobacteriota</taxon>
        <taxon>Stenosarchaea group</taxon>
        <taxon>Halobacteria</taxon>
        <taxon>Halobacteriales</taxon>
        <taxon>Haloferacaceae</taxon>
        <taxon>Halogeometricum</taxon>
    </lineage>
</organism>
<feature type="compositionally biased region" description="Low complexity" evidence="1">
    <location>
        <begin position="296"/>
        <end position="315"/>
    </location>
</feature>
<accession>A0A1I6HPY1</accession>
<name>A0A1I6HPY1_9EURY</name>
<evidence type="ECO:0000313" key="3">
    <source>
        <dbReference type="EMBL" id="SFR56330.1"/>
    </source>
</evidence>
<dbReference type="EMBL" id="FOYT01000002">
    <property type="protein sequence ID" value="SFR56330.1"/>
    <property type="molecule type" value="Genomic_DNA"/>
</dbReference>
<feature type="domain" description="AB hydrolase-1" evidence="2">
    <location>
        <begin position="41"/>
        <end position="278"/>
    </location>
</feature>
<dbReference type="Gene3D" id="3.40.50.1820">
    <property type="entry name" value="alpha/beta hydrolase"/>
    <property type="match status" value="1"/>
</dbReference>
<evidence type="ECO:0000259" key="2">
    <source>
        <dbReference type="Pfam" id="PF00561"/>
    </source>
</evidence>
<sequence length="315" mass="32929">MTAELRASDDADAPEAGVSTVTVGDGRHVAYAEYGDPEGVPVVFLHGTPGSRRLAALFDDAARRAGVRVLAIDRPGYGRSSPWPGRTLRDTGAFVTAVLDDAGVTRAGVVGFSGGGPHALAVAATHGERVRRVDVVAGAVPPSLASSKPAALRAFEVLAAATPTLARGLARVQSWVAARASPSAVVSQYTADGADVPDDVAELVRRDFVEAFARHRSGFVAETRLLSSEWDVAVESVTVPVRFWHGDRDTNVPVAGARRLADRLPNATLTTFEDADHLRTLLRAREAVFDRDGATADESAADADAVAAADSSSRS</sequence>
<dbReference type="InterPro" id="IPR029058">
    <property type="entry name" value="AB_hydrolase_fold"/>
</dbReference>
<dbReference type="AlphaFoldDB" id="A0A1I6HPY1"/>
<protein>
    <submittedName>
        <fullName evidence="3">Pimeloyl-ACP methyl ester carboxylesterase</fullName>
    </submittedName>
</protein>
<evidence type="ECO:0000313" key="4">
    <source>
        <dbReference type="Proteomes" id="UP000198531"/>
    </source>
</evidence>
<reference evidence="4" key="1">
    <citation type="submission" date="2016-10" db="EMBL/GenBank/DDBJ databases">
        <authorList>
            <person name="Varghese N."/>
            <person name="Submissions S."/>
        </authorList>
    </citation>
    <scope>NUCLEOTIDE SEQUENCE [LARGE SCALE GENOMIC DNA]</scope>
    <source>
        <strain evidence="4">CGMCC 1.7736</strain>
    </source>
</reference>
<dbReference type="Proteomes" id="UP000198531">
    <property type="component" value="Unassembled WGS sequence"/>
</dbReference>
<dbReference type="PANTHER" id="PTHR43433:SF10">
    <property type="entry name" value="AB HYDROLASE-1 DOMAIN-CONTAINING PROTEIN"/>
    <property type="match status" value="1"/>
</dbReference>
<dbReference type="PRINTS" id="PR00111">
    <property type="entry name" value="ABHYDROLASE"/>
</dbReference>
<dbReference type="OrthoDB" id="9890at2157"/>
<dbReference type="InterPro" id="IPR050471">
    <property type="entry name" value="AB_hydrolase"/>
</dbReference>